<organism evidence="1 2">
    <name type="scientific">Clostridium aceticum</name>
    <dbReference type="NCBI Taxonomy" id="84022"/>
    <lineage>
        <taxon>Bacteria</taxon>
        <taxon>Bacillati</taxon>
        <taxon>Bacillota</taxon>
        <taxon>Clostridia</taxon>
        <taxon>Eubacteriales</taxon>
        <taxon>Clostridiaceae</taxon>
        <taxon>Clostridium</taxon>
    </lineage>
</organism>
<dbReference type="STRING" id="84022.CACET_c31430"/>
<protein>
    <submittedName>
        <fullName evidence="1">ABC-2 family transporter protein</fullName>
    </submittedName>
</protein>
<accession>A0A0D8IB03</accession>
<keyword evidence="2" id="KW-1185">Reference proteome</keyword>
<sequence length="422" mass="49511">MNIKIHEFRKVITSPVIIGMGVLFIAFNFFLILGQNYSHNELTVLNKLVDELGYEINDEMIESFQDYYEDELRKMNEMTYDKTSETYTDVGSFFEEVKYNYELYTSYSSEDLDYFHQLMVLETYLELIGSIDETYASINMMGIAESVIEMYGISGTAAETVRNNYVQLEERLNQLLENNEHKNMFFIGQIYQMHSLLFGNIFRMMIFQIMIIVVLITAYLMNYEFENKTHLVVYSSKRGRNIIGDKLLVSIGSSIIVTTFIVGITLIGYFSIFSYEGLWHVPISNYFNWENNFPYISWWNMSFMQYLISSIILIYLCSILFTAITFILSIFIKSSYIVFFVFGILFGLILLLPDMMPRSNNLIFVPGFTPFYLALNPVTWFMGRNPFSMFQYYEIIVVGTWALLLFIIGNLTARKFKKEDIY</sequence>
<dbReference type="Pfam" id="PF12679">
    <property type="entry name" value="ABC2_membrane_2"/>
    <property type="match status" value="1"/>
</dbReference>
<dbReference type="AlphaFoldDB" id="A0A0D8IB03"/>
<dbReference type="PATRIC" id="fig|84022.5.peg.3710"/>
<name>A0A0D8IB03_9CLOT</name>
<dbReference type="EMBL" id="CP009687">
    <property type="protein sequence ID" value="AKL96587.1"/>
    <property type="molecule type" value="Genomic_DNA"/>
</dbReference>
<dbReference type="KEGG" id="cace:CACET_c31430"/>
<dbReference type="OrthoDB" id="2060782at2"/>
<dbReference type="Proteomes" id="UP000035704">
    <property type="component" value="Chromosome"/>
</dbReference>
<reference evidence="1 2" key="1">
    <citation type="submission" date="2014-10" db="EMBL/GenBank/DDBJ databases">
        <title>Genome sequence of Clostridium aceticum DSM 1496.</title>
        <authorList>
            <person name="Poehlein A."/>
            <person name="Schiel-Bengelsdorf B."/>
            <person name="Gottschalk G."/>
            <person name="Duerre P."/>
            <person name="Daniel R."/>
        </authorList>
    </citation>
    <scope>NUCLEOTIDE SEQUENCE [LARGE SCALE GENOMIC DNA]</scope>
    <source>
        <strain evidence="1 2">DSM 1496</strain>
    </source>
</reference>
<dbReference type="RefSeq" id="WP_044824396.1">
    <property type="nucleotide sequence ID" value="NZ_CP009687.1"/>
</dbReference>
<proteinExistence type="predicted"/>
<gene>
    <name evidence="1" type="ORF">CACET_c31430</name>
</gene>
<evidence type="ECO:0000313" key="1">
    <source>
        <dbReference type="EMBL" id="AKL96587.1"/>
    </source>
</evidence>
<evidence type="ECO:0000313" key="2">
    <source>
        <dbReference type="Proteomes" id="UP000035704"/>
    </source>
</evidence>